<sequence>PDPLLDGRVIAQEITAQPSQIEVTNALNSVLQITEGDSFPAFTPEAFQELQTTSNGWALKSLDYVYNSGVDRNFSVTLHDGKTLVFDTTNTSDNPADAIIANTEFSPAGVEPNDIRNELSALYPTASPQEIEQLFVETTMKLTEQIETVEVQKQIIQQAVSSPSLANNGTEQIVIASTDIGAPANIIIVPELIPGTTTTQFTVFSANDPTTSQTIYSDIDTLVENMPSDFGITANRMEDLTNSFVQGVQARPGSTFSPQPVNGAGIISTTPIDATVPIAQAVAQNLATTNRTLRMPAGQAPPGGSGLAFPSFAIPPGSISPGVGNNFLNNVEQTVQNIAQQAGPFVSNYGGQAVDAFGNVLGEGIELGQNIRQGVETQGLLPPVFRAAGDFFDEALDTVFGPWWANTKGFFRNIRDSVRNAF</sequence>
<evidence type="ECO:0000313" key="1">
    <source>
        <dbReference type="EMBL" id="MCA9386257.1"/>
    </source>
</evidence>
<evidence type="ECO:0000313" key="2">
    <source>
        <dbReference type="Proteomes" id="UP000754563"/>
    </source>
</evidence>
<proteinExistence type="predicted"/>
<protein>
    <submittedName>
        <fullName evidence="1">Uncharacterized protein</fullName>
    </submittedName>
</protein>
<dbReference type="Proteomes" id="UP000754563">
    <property type="component" value="Unassembled WGS sequence"/>
</dbReference>
<comment type="caution">
    <text evidence="1">The sequence shown here is derived from an EMBL/GenBank/DDBJ whole genome shotgun (WGS) entry which is preliminary data.</text>
</comment>
<dbReference type="EMBL" id="JAGQLH010000110">
    <property type="protein sequence ID" value="MCA9386257.1"/>
    <property type="molecule type" value="Genomic_DNA"/>
</dbReference>
<feature type="non-terminal residue" evidence="1">
    <location>
        <position position="1"/>
    </location>
</feature>
<gene>
    <name evidence="1" type="ORF">KC717_06455</name>
</gene>
<name>A0A955L9R8_9BACT</name>
<dbReference type="AlphaFoldDB" id="A0A955L9R8"/>
<reference evidence="1" key="1">
    <citation type="submission" date="2020-04" db="EMBL/GenBank/DDBJ databases">
        <authorList>
            <person name="Zhang T."/>
        </authorList>
    </citation>
    <scope>NUCLEOTIDE SEQUENCE</scope>
    <source>
        <strain evidence="1">HKST-UBA11</strain>
    </source>
</reference>
<organism evidence="1 2">
    <name type="scientific">Candidatus Dojkabacteria bacterium</name>
    <dbReference type="NCBI Taxonomy" id="2099670"/>
    <lineage>
        <taxon>Bacteria</taxon>
        <taxon>Candidatus Dojkabacteria</taxon>
    </lineage>
</organism>
<reference evidence="1" key="2">
    <citation type="journal article" date="2021" name="Microbiome">
        <title>Successional dynamics and alternative stable states in a saline activated sludge microbial community over 9 years.</title>
        <authorList>
            <person name="Wang Y."/>
            <person name="Ye J."/>
            <person name="Ju F."/>
            <person name="Liu L."/>
            <person name="Boyd J.A."/>
            <person name="Deng Y."/>
            <person name="Parks D.H."/>
            <person name="Jiang X."/>
            <person name="Yin X."/>
            <person name="Woodcroft B.J."/>
            <person name="Tyson G.W."/>
            <person name="Hugenholtz P."/>
            <person name="Polz M.F."/>
            <person name="Zhang T."/>
        </authorList>
    </citation>
    <scope>NUCLEOTIDE SEQUENCE</scope>
    <source>
        <strain evidence="1">HKST-UBA11</strain>
    </source>
</reference>
<accession>A0A955L9R8</accession>